<dbReference type="PROSITE" id="PS50206">
    <property type="entry name" value="RHODANESE_3"/>
    <property type="match status" value="1"/>
</dbReference>
<dbReference type="PANTHER" id="PTHR43031">
    <property type="entry name" value="FAD-DEPENDENT OXIDOREDUCTASE"/>
    <property type="match status" value="1"/>
</dbReference>
<accession>A0A024QD29</accession>
<comment type="caution">
    <text evidence="2">The sequence shown here is derived from an EMBL/GenBank/DDBJ whole genome shotgun (WGS) entry which is preliminary data.</text>
</comment>
<dbReference type="Proteomes" id="UP000028875">
    <property type="component" value="Unassembled WGS sequence"/>
</dbReference>
<sequence>MSIQANKVLDAKGLACPMPIVKTKKAIKDLEPGHVIEVQATDKGSTADIEAWAESTGHHYLGTVEEEDGLKHYLRKASDVESRGENNHQKVVNLDHLQQKLDGHASVVILDVREPAEFAFGHIPDAINIPLGELSDRMDELNKNEQIYVICRTGNRSDLAAKKLSEEGYDHVTNVVPGMNAWEGTVEEQK</sequence>
<dbReference type="RefSeq" id="WP_021291894.1">
    <property type="nucleotide sequence ID" value="NZ_BNER01000004.1"/>
</dbReference>
<dbReference type="InterPro" id="IPR001763">
    <property type="entry name" value="Rhodanese-like_dom"/>
</dbReference>
<dbReference type="InterPro" id="IPR036868">
    <property type="entry name" value="TusA-like_sf"/>
</dbReference>
<dbReference type="EMBL" id="CCDP010000002">
    <property type="protein sequence ID" value="CDQ40438.1"/>
    <property type="molecule type" value="Genomic_DNA"/>
</dbReference>
<evidence type="ECO:0000259" key="1">
    <source>
        <dbReference type="PROSITE" id="PS50206"/>
    </source>
</evidence>
<dbReference type="InterPro" id="IPR001455">
    <property type="entry name" value="TusA-like"/>
</dbReference>
<dbReference type="InterPro" id="IPR036873">
    <property type="entry name" value="Rhodanese-like_dom_sf"/>
</dbReference>
<evidence type="ECO:0000313" key="3">
    <source>
        <dbReference type="Proteomes" id="UP000028875"/>
    </source>
</evidence>
<dbReference type="OrthoDB" id="9796234at2"/>
<name>A0A024QD29_9BACI</name>
<dbReference type="InterPro" id="IPR050229">
    <property type="entry name" value="GlpE_sulfurtransferase"/>
</dbReference>
<reference evidence="3" key="2">
    <citation type="submission" date="2014-05" db="EMBL/GenBank/DDBJ databases">
        <title>Draft genome sequence of Virgibacillus massiliensis Vm-5.</title>
        <authorList>
            <person name="Khelaifia S."/>
            <person name="Croce O."/>
            <person name="Lagier J.C."/>
            <person name="Raoult D."/>
        </authorList>
    </citation>
    <scope>NUCLEOTIDE SEQUENCE [LARGE SCALE GENOMIC DNA]</scope>
    <source>
        <strain evidence="3">Vm-5</strain>
    </source>
</reference>
<dbReference type="Pfam" id="PF01206">
    <property type="entry name" value="TusA"/>
    <property type="match status" value="1"/>
</dbReference>
<protein>
    <submittedName>
        <fullName evidence="2">Thiosulfate sulfurtransferase GlpE</fullName>
    </submittedName>
</protein>
<evidence type="ECO:0000313" key="2">
    <source>
        <dbReference type="EMBL" id="CDQ40438.1"/>
    </source>
</evidence>
<dbReference type="AlphaFoldDB" id="A0A024QD29"/>
<keyword evidence="3" id="KW-1185">Reference proteome</keyword>
<feature type="domain" description="Rhodanese" evidence="1">
    <location>
        <begin position="103"/>
        <end position="188"/>
    </location>
</feature>
<dbReference type="GO" id="GO:0016740">
    <property type="term" value="F:transferase activity"/>
    <property type="evidence" value="ECO:0007669"/>
    <property type="project" value="UniProtKB-KW"/>
</dbReference>
<dbReference type="PROSITE" id="PS01148">
    <property type="entry name" value="UPF0033"/>
    <property type="match status" value="1"/>
</dbReference>
<keyword evidence="2" id="KW-0808">Transferase</keyword>
<dbReference type="SUPFAM" id="SSF52821">
    <property type="entry name" value="Rhodanese/Cell cycle control phosphatase"/>
    <property type="match status" value="1"/>
</dbReference>
<dbReference type="Gene3D" id="3.40.250.10">
    <property type="entry name" value="Rhodanese-like domain"/>
    <property type="match status" value="1"/>
</dbReference>
<reference evidence="2 3" key="1">
    <citation type="submission" date="2014-03" db="EMBL/GenBank/DDBJ databases">
        <authorList>
            <person name="Urmite Genomes U."/>
        </authorList>
    </citation>
    <scope>NUCLEOTIDE SEQUENCE [LARGE SCALE GENOMIC DNA]</scope>
    <source>
        <strain evidence="2 3">Vm-5</strain>
    </source>
</reference>
<dbReference type="CDD" id="cd00291">
    <property type="entry name" value="SirA_YedF_YeeD"/>
    <property type="match status" value="1"/>
</dbReference>
<dbReference type="eggNOG" id="COG0425">
    <property type="taxonomic scope" value="Bacteria"/>
</dbReference>
<dbReference type="SMART" id="SM00450">
    <property type="entry name" value="RHOD"/>
    <property type="match status" value="1"/>
</dbReference>
<dbReference type="SUPFAM" id="SSF64307">
    <property type="entry name" value="SirA-like"/>
    <property type="match status" value="1"/>
</dbReference>
<dbReference type="eggNOG" id="COG0607">
    <property type="taxonomic scope" value="Bacteria"/>
</dbReference>
<dbReference type="STRING" id="1462526.BN990_02762"/>
<gene>
    <name evidence="2" type="primary">glpE</name>
    <name evidence="2" type="ORF">BN990_02762</name>
</gene>
<proteinExistence type="predicted"/>
<dbReference type="PANTHER" id="PTHR43031:SF1">
    <property type="entry name" value="PYRIDINE NUCLEOTIDE-DISULPHIDE OXIDOREDUCTASE"/>
    <property type="match status" value="1"/>
</dbReference>
<dbReference type="Gene3D" id="3.30.110.40">
    <property type="entry name" value="TusA-like domain"/>
    <property type="match status" value="1"/>
</dbReference>
<dbReference type="CDD" id="cd00158">
    <property type="entry name" value="RHOD"/>
    <property type="match status" value="1"/>
</dbReference>
<dbReference type="Pfam" id="PF00581">
    <property type="entry name" value="Rhodanese"/>
    <property type="match status" value="1"/>
</dbReference>
<organism evidence="2 3">
    <name type="scientific">Virgibacillus massiliensis</name>
    <dbReference type="NCBI Taxonomy" id="1462526"/>
    <lineage>
        <taxon>Bacteria</taxon>
        <taxon>Bacillati</taxon>
        <taxon>Bacillota</taxon>
        <taxon>Bacilli</taxon>
        <taxon>Bacillales</taxon>
        <taxon>Bacillaceae</taxon>
        <taxon>Virgibacillus</taxon>
    </lineage>
</organism>